<dbReference type="SUPFAM" id="SSF52540">
    <property type="entry name" value="P-loop containing nucleoside triphosphate hydrolases"/>
    <property type="match status" value="1"/>
</dbReference>
<keyword evidence="2" id="KW-0547">Nucleotide-binding</keyword>
<evidence type="ECO:0008006" key="9">
    <source>
        <dbReference type="Google" id="ProtNLM"/>
    </source>
</evidence>
<dbReference type="AlphaFoldDB" id="A0A381VWE4"/>
<dbReference type="PROSITE" id="PS50045">
    <property type="entry name" value="SIGMA54_INTERACT_4"/>
    <property type="match status" value="1"/>
</dbReference>
<accession>A0A381VWE4</accession>
<dbReference type="GO" id="GO:0006355">
    <property type="term" value="P:regulation of DNA-templated transcription"/>
    <property type="evidence" value="ECO:0007669"/>
    <property type="project" value="InterPro"/>
</dbReference>
<dbReference type="InterPro" id="IPR002197">
    <property type="entry name" value="HTH_Fis"/>
</dbReference>
<protein>
    <recommendedName>
        <fullName evidence="9">Sigma-54 factor interaction domain-containing protein</fullName>
    </recommendedName>
</protein>
<dbReference type="SUPFAM" id="SSF46689">
    <property type="entry name" value="Homeodomain-like"/>
    <property type="match status" value="1"/>
</dbReference>
<organism evidence="8">
    <name type="scientific">marine metagenome</name>
    <dbReference type="NCBI Taxonomy" id="408172"/>
    <lineage>
        <taxon>unclassified sequences</taxon>
        <taxon>metagenomes</taxon>
        <taxon>ecological metagenomes</taxon>
    </lineage>
</organism>
<dbReference type="InterPro" id="IPR001789">
    <property type="entry name" value="Sig_transdc_resp-reg_receiver"/>
</dbReference>
<dbReference type="Pfam" id="PF02954">
    <property type="entry name" value="HTH_8"/>
    <property type="match status" value="1"/>
</dbReference>
<dbReference type="InterPro" id="IPR009057">
    <property type="entry name" value="Homeodomain-like_sf"/>
</dbReference>
<dbReference type="InterPro" id="IPR058031">
    <property type="entry name" value="AAA_lid_NorR"/>
</dbReference>
<proteinExistence type="predicted"/>
<evidence type="ECO:0000313" key="8">
    <source>
        <dbReference type="EMBL" id="SVA44620.1"/>
    </source>
</evidence>
<dbReference type="EMBL" id="UINC01009993">
    <property type="protein sequence ID" value="SVA44620.1"/>
    <property type="molecule type" value="Genomic_DNA"/>
</dbReference>
<dbReference type="PROSITE" id="PS50110">
    <property type="entry name" value="RESPONSE_REGULATORY"/>
    <property type="match status" value="1"/>
</dbReference>
<dbReference type="GO" id="GO:0043565">
    <property type="term" value="F:sequence-specific DNA binding"/>
    <property type="evidence" value="ECO:0007669"/>
    <property type="project" value="InterPro"/>
</dbReference>
<dbReference type="PANTHER" id="PTHR32071:SF17">
    <property type="entry name" value="TRANSCRIPTIONAL REGULATOR (NTRC FAMILY)"/>
    <property type="match status" value="1"/>
</dbReference>
<keyword evidence="3" id="KW-0067">ATP-binding</keyword>
<dbReference type="Gene3D" id="3.40.50.300">
    <property type="entry name" value="P-loop containing nucleotide triphosphate hydrolases"/>
    <property type="match status" value="1"/>
</dbReference>
<keyword evidence="1" id="KW-0597">Phosphoprotein</keyword>
<evidence type="ECO:0000256" key="4">
    <source>
        <dbReference type="ARBA" id="ARBA00023015"/>
    </source>
</evidence>
<dbReference type="Pfam" id="PF00072">
    <property type="entry name" value="Response_reg"/>
    <property type="match status" value="1"/>
</dbReference>
<evidence type="ECO:0000256" key="3">
    <source>
        <dbReference type="ARBA" id="ARBA00022840"/>
    </source>
</evidence>
<name>A0A381VWE4_9ZZZZ</name>
<dbReference type="Gene3D" id="1.10.10.60">
    <property type="entry name" value="Homeodomain-like"/>
    <property type="match status" value="1"/>
</dbReference>
<feature type="domain" description="Response regulatory" evidence="7">
    <location>
        <begin position="1"/>
        <end position="64"/>
    </location>
</feature>
<dbReference type="PANTHER" id="PTHR32071">
    <property type="entry name" value="TRANSCRIPTIONAL REGULATORY PROTEIN"/>
    <property type="match status" value="1"/>
</dbReference>
<feature type="domain" description="Sigma-54 factor interaction" evidence="6">
    <location>
        <begin position="83"/>
        <end position="307"/>
    </location>
</feature>
<dbReference type="Pfam" id="PF00158">
    <property type="entry name" value="Sigma54_activat"/>
    <property type="match status" value="1"/>
</dbReference>
<dbReference type="InterPro" id="IPR027417">
    <property type="entry name" value="P-loop_NTPase"/>
</dbReference>
<dbReference type="Gene3D" id="1.10.8.60">
    <property type="match status" value="1"/>
</dbReference>
<sequence>MPETDGISLLRQWLSEGDLACPVVIMSGHGTVETAIEAIRLGAVDYIEKPLSLANLLKTVEKALQRKIHPRVGQALLSKFADPIGKSRTIQQTREQARQIASQTASVIILGESGSGRKEFARFIHSHSAQADAPFVSISGGLLVDQVAAERLLGVNTADGFERGLLEQAAGGTLFISEMTDMGSIAQKLLISAVRSGEIARLGSNRIISVAARIIGSLRSGAHANHSDGEFRIDSLAALGVLQLRVPALRDYREDIPQLLRQYAEALLDTEDFNYRRFSVAAQNRLRNYPWPGNISELKNLIQRLLAAGGPEEISLTELESQLLSTVLKNEPLVKQDLLAMPLREARKHFERAYLKQQLELCGGKVGQLAKRVGIERTHLYRKLRSLSINSWRSVNQG</sequence>
<dbReference type="InterPro" id="IPR011006">
    <property type="entry name" value="CheY-like_superfamily"/>
</dbReference>
<evidence type="ECO:0000256" key="2">
    <source>
        <dbReference type="ARBA" id="ARBA00022741"/>
    </source>
</evidence>
<evidence type="ECO:0000256" key="5">
    <source>
        <dbReference type="ARBA" id="ARBA00023163"/>
    </source>
</evidence>
<dbReference type="GO" id="GO:0000160">
    <property type="term" value="P:phosphorelay signal transduction system"/>
    <property type="evidence" value="ECO:0007669"/>
    <property type="project" value="InterPro"/>
</dbReference>
<dbReference type="SUPFAM" id="SSF52172">
    <property type="entry name" value="CheY-like"/>
    <property type="match status" value="1"/>
</dbReference>
<reference evidence="8" key="1">
    <citation type="submission" date="2018-05" db="EMBL/GenBank/DDBJ databases">
        <authorList>
            <person name="Lanie J.A."/>
            <person name="Ng W.-L."/>
            <person name="Kazmierczak K.M."/>
            <person name="Andrzejewski T.M."/>
            <person name="Davidsen T.M."/>
            <person name="Wayne K.J."/>
            <person name="Tettelin H."/>
            <person name="Glass J.I."/>
            <person name="Rusch D."/>
            <person name="Podicherti R."/>
            <person name="Tsui H.-C.T."/>
            <person name="Winkler M.E."/>
        </authorList>
    </citation>
    <scope>NUCLEOTIDE SEQUENCE</scope>
</reference>
<evidence type="ECO:0000256" key="1">
    <source>
        <dbReference type="ARBA" id="ARBA00022553"/>
    </source>
</evidence>
<gene>
    <name evidence="8" type="ORF">METZ01_LOCUS97474</name>
</gene>
<evidence type="ECO:0000259" key="6">
    <source>
        <dbReference type="PROSITE" id="PS50045"/>
    </source>
</evidence>
<keyword evidence="4" id="KW-0805">Transcription regulation</keyword>
<keyword evidence="5" id="KW-0804">Transcription</keyword>
<dbReference type="InterPro" id="IPR002078">
    <property type="entry name" value="Sigma_54_int"/>
</dbReference>
<dbReference type="GO" id="GO:0005524">
    <property type="term" value="F:ATP binding"/>
    <property type="evidence" value="ECO:0007669"/>
    <property type="project" value="UniProtKB-KW"/>
</dbReference>
<evidence type="ECO:0000259" key="7">
    <source>
        <dbReference type="PROSITE" id="PS50110"/>
    </source>
</evidence>
<dbReference type="Gene3D" id="3.40.50.2300">
    <property type="match status" value="1"/>
</dbReference>
<dbReference type="Pfam" id="PF25601">
    <property type="entry name" value="AAA_lid_14"/>
    <property type="match status" value="1"/>
</dbReference>
<dbReference type="CDD" id="cd00009">
    <property type="entry name" value="AAA"/>
    <property type="match status" value="1"/>
</dbReference>